<gene>
    <name evidence="1" type="ORF">ACLFYP115_02060</name>
</gene>
<protein>
    <submittedName>
        <fullName evidence="1">Metal-dependent hydrolase</fullName>
    </submittedName>
</protein>
<sequence>MKVTFIEHSGFCVELEKTVLIFDYYKGEFPEMPREKEIYVFSSHSHPDHFCQKIFELEKKYPNVKYILSDDIAVQVSENITKIREHENKMIGSVRVETLKSNDEGVAFLVTAEGRTIYHAGDLNWWYWNGEPEDDNEFMVRFYKEEVARLKGREIDLAFLLLDPRQEDKYCKGINYFIEEIQPKAVFPMHAFGEYKISRHYLNCDDGRAYQGIVREITKAGEEFVL</sequence>
<reference evidence="1" key="1">
    <citation type="submission" date="2019-11" db="EMBL/GenBank/DDBJ databases">
        <authorList>
            <person name="Feng L."/>
        </authorList>
    </citation>
    <scope>NUCLEOTIDE SEQUENCE</scope>
    <source>
        <strain evidence="1">AcaccaeLFYP115</strain>
    </source>
</reference>
<dbReference type="InterPro" id="IPR036866">
    <property type="entry name" value="RibonucZ/Hydroxyglut_hydro"/>
</dbReference>
<keyword evidence="1" id="KW-0378">Hydrolase</keyword>
<dbReference type="AlphaFoldDB" id="A0A6N2UVI9"/>
<dbReference type="Gene3D" id="3.60.15.10">
    <property type="entry name" value="Ribonuclease Z/Hydroxyacylglutathione hydrolase-like"/>
    <property type="match status" value="1"/>
</dbReference>
<dbReference type="RefSeq" id="WP_006565963.1">
    <property type="nucleotide sequence ID" value="NZ_BAABZP010000001.1"/>
</dbReference>
<name>A0A6N2UVI9_9FIRM</name>
<organism evidence="1">
    <name type="scientific">Anaerostipes caccae</name>
    <dbReference type="NCBI Taxonomy" id="105841"/>
    <lineage>
        <taxon>Bacteria</taxon>
        <taxon>Bacillati</taxon>
        <taxon>Bacillota</taxon>
        <taxon>Clostridia</taxon>
        <taxon>Lachnospirales</taxon>
        <taxon>Lachnospiraceae</taxon>
        <taxon>Anaerostipes</taxon>
    </lineage>
</organism>
<dbReference type="PANTHER" id="PTHR42967:SF1">
    <property type="entry name" value="MBL FOLD METALLO-HYDROLASE"/>
    <property type="match status" value="1"/>
</dbReference>
<dbReference type="GO" id="GO:0016787">
    <property type="term" value="F:hydrolase activity"/>
    <property type="evidence" value="ECO:0007669"/>
    <property type="project" value="UniProtKB-KW"/>
</dbReference>
<dbReference type="PANTHER" id="PTHR42967">
    <property type="entry name" value="METAL DEPENDENT HYDROLASE"/>
    <property type="match status" value="1"/>
</dbReference>
<dbReference type="Pfam" id="PF13483">
    <property type="entry name" value="Lactamase_B_3"/>
    <property type="match status" value="1"/>
</dbReference>
<accession>A0A6N2UVI9</accession>
<proteinExistence type="predicted"/>
<dbReference type="EMBL" id="CACRSQ010000006">
    <property type="protein sequence ID" value="VYT20802.1"/>
    <property type="molecule type" value="Genomic_DNA"/>
</dbReference>
<evidence type="ECO:0000313" key="1">
    <source>
        <dbReference type="EMBL" id="VYT20802.1"/>
    </source>
</evidence>
<dbReference type="SUPFAM" id="SSF56281">
    <property type="entry name" value="Metallo-hydrolase/oxidoreductase"/>
    <property type="match status" value="1"/>
</dbReference>